<name>A0AAE0T578_9BIVA</name>
<proteinExistence type="predicted"/>
<keyword evidence="2" id="KW-1185">Reference proteome</keyword>
<dbReference type="AlphaFoldDB" id="A0AAE0T578"/>
<sequence>MKRIKSIEEKNLENQLHKKLYPEVSLVIFHLLVTTGSDLVTCPDNALADVDRLEIL</sequence>
<reference evidence="1" key="2">
    <citation type="journal article" date="2021" name="Genome Biol. Evol.">
        <title>Developing a high-quality reference genome for a parasitic bivalve with doubly uniparental inheritance (Bivalvia: Unionida).</title>
        <authorList>
            <person name="Smith C.H."/>
        </authorList>
    </citation>
    <scope>NUCLEOTIDE SEQUENCE</scope>
    <source>
        <strain evidence="1">CHS0354</strain>
        <tissue evidence="1">Mantle</tissue>
    </source>
</reference>
<gene>
    <name evidence="1" type="ORF">CHS0354_004731</name>
</gene>
<dbReference type="EMBL" id="JAEAOA010000351">
    <property type="protein sequence ID" value="KAK3604047.1"/>
    <property type="molecule type" value="Genomic_DNA"/>
</dbReference>
<reference evidence="1" key="3">
    <citation type="submission" date="2023-05" db="EMBL/GenBank/DDBJ databases">
        <authorList>
            <person name="Smith C.H."/>
        </authorList>
    </citation>
    <scope>NUCLEOTIDE SEQUENCE</scope>
    <source>
        <strain evidence="1">CHS0354</strain>
        <tissue evidence="1">Mantle</tissue>
    </source>
</reference>
<organism evidence="1 2">
    <name type="scientific">Potamilus streckersoni</name>
    <dbReference type="NCBI Taxonomy" id="2493646"/>
    <lineage>
        <taxon>Eukaryota</taxon>
        <taxon>Metazoa</taxon>
        <taxon>Spiralia</taxon>
        <taxon>Lophotrochozoa</taxon>
        <taxon>Mollusca</taxon>
        <taxon>Bivalvia</taxon>
        <taxon>Autobranchia</taxon>
        <taxon>Heteroconchia</taxon>
        <taxon>Palaeoheterodonta</taxon>
        <taxon>Unionida</taxon>
        <taxon>Unionoidea</taxon>
        <taxon>Unionidae</taxon>
        <taxon>Ambleminae</taxon>
        <taxon>Lampsilini</taxon>
        <taxon>Potamilus</taxon>
    </lineage>
</organism>
<evidence type="ECO:0000313" key="1">
    <source>
        <dbReference type="EMBL" id="KAK3604047.1"/>
    </source>
</evidence>
<protein>
    <submittedName>
        <fullName evidence="1">Uncharacterized protein</fullName>
    </submittedName>
</protein>
<feature type="non-terminal residue" evidence="1">
    <location>
        <position position="56"/>
    </location>
</feature>
<comment type="caution">
    <text evidence="1">The sequence shown here is derived from an EMBL/GenBank/DDBJ whole genome shotgun (WGS) entry which is preliminary data.</text>
</comment>
<accession>A0AAE0T578</accession>
<evidence type="ECO:0000313" key="2">
    <source>
        <dbReference type="Proteomes" id="UP001195483"/>
    </source>
</evidence>
<reference evidence="1" key="1">
    <citation type="journal article" date="2021" name="Genome Biol. Evol.">
        <title>A High-Quality Reference Genome for a Parasitic Bivalve with Doubly Uniparental Inheritance (Bivalvia: Unionida).</title>
        <authorList>
            <person name="Smith C.H."/>
        </authorList>
    </citation>
    <scope>NUCLEOTIDE SEQUENCE</scope>
    <source>
        <strain evidence="1">CHS0354</strain>
    </source>
</reference>
<dbReference type="Proteomes" id="UP001195483">
    <property type="component" value="Unassembled WGS sequence"/>
</dbReference>